<dbReference type="EMBL" id="FQZP01000022">
    <property type="protein sequence ID" value="SHJ06448.1"/>
    <property type="molecule type" value="Genomic_DNA"/>
</dbReference>
<feature type="binding site" evidence="5">
    <location>
        <position position="330"/>
    </location>
    <ligand>
        <name>ATP</name>
        <dbReference type="ChEBI" id="CHEBI:30616"/>
    </ligand>
</feature>
<keyword evidence="4" id="KW-0143">Chaperone</keyword>
<dbReference type="SUPFAM" id="SSF55874">
    <property type="entry name" value="ATPase domain of HSP90 chaperone/DNA topoisomerase II/histidine kinase"/>
    <property type="match status" value="1"/>
</dbReference>
<accession>A0A1M6G961</accession>
<feature type="binding site" evidence="5">
    <location>
        <position position="171"/>
    </location>
    <ligand>
        <name>ATP</name>
        <dbReference type="ChEBI" id="CHEBI:30616"/>
    </ligand>
</feature>
<dbReference type="GO" id="GO:0140662">
    <property type="term" value="F:ATP-dependent protein folding chaperone"/>
    <property type="evidence" value="ECO:0007669"/>
    <property type="project" value="InterPro"/>
</dbReference>
<gene>
    <name evidence="6" type="ORF">SAMN05444373_102219</name>
</gene>
<evidence type="ECO:0000313" key="6">
    <source>
        <dbReference type="EMBL" id="SHJ06448.1"/>
    </source>
</evidence>
<dbReference type="Gene3D" id="3.30.565.10">
    <property type="entry name" value="Histidine kinase-like ATPase, C-terminal domain"/>
    <property type="match status" value="1"/>
</dbReference>
<dbReference type="GO" id="GO:0051082">
    <property type="term" value="F:unfolded protein binding"/>
    <property type="evidence" value="ECO:0007669"/>
    <property type="project" value="InterPro"/>
</dbReference>
<feature type="binding site" evidence="5">
    <location>
        <position position="33"/>
    </location>
    <ligand>
        <name>ATP</name>
        <dbReference type="ChEBI" id="CHEBI:30616"/>
    </ligand>
</feature>
<evidence type="ECO:0000256" key="2">
    <source>
        <dbReference type="ARBA" id="ARBA00022741"/>
    </source>
</evidence>
<dbReference type="InterPro" id="IPR037196">
    <property type="entry name" value="HSP90_C"/>
</dbReference>
<organism evidence="6 7">
    <name type="scientific">Thermoclostridium caenicola</name>
    <dbReference type="NCBI Taxonomy" id="659425"/>
    <lineage>
        <taxon>Bacteria</taxon>
        <taxon>Bacillati</taxon>
        <taxon>Bacillota</taxon>
        <taxon>Clostridia</taxon>
        <taxon>Eubacteriales</taxon>
        <taxon>Oscillospiraceae</taxon>
        <taxon>Thermoclostridium</taxon>
    </lineage>
</organism>
<dbReference type="InterPro" id="IPR001404">
    <property type="entry name" value="Hsp90_fam"/>
</dbReference>
<dbReference type="SUPFAM" id="SSF54211">
    <property type="entry name" value="Ribosomal protein S5 domain 2-like"/>
    <property type="match status" value="1"/>
</dbReference>
<dbReference type="InterPro" id="IPR020575">
    <property type="entry name" value="Hsp90_N"/>
</dbReference>
<sequence>MIQEKGSLSIHTENIFPIIKKWLYSEKDIFIRELISNSADAISKLKKLAAMGEARLEDDFRPRIEVIVDKEKQTLSINDNGIGMTDEEVRKYINQIAFSGAKDFIEKYHGKTDDQQIIGHFGLGFYSSFMVSERVSIDTLSYREGAEAVHWESSGDTEYAMEPSDRRERGTLVTLKLDKDSQEFLDTWKLREIVKKYFEFLPYEIFLKEIPEKDQGKEKTETPINDTNPLWLKNPKDCTDEEYRKFYHQVFTDFNDPLFWIHINMDYPFNMKGIIYFPRLRHEFDTVQGKIKLYYNQVFVADNIKEVIPEFLLMLKGCLDCPDLPLNVSRSFLQNEGYVQKISAHITKKVADKLQLLFKKDREGYNKYWDDIHPFVKFGCMREDKFYDRVSDIIVYKTIHDKYVTLDEYLEPQKGKEEKRVYYVSDTRQQAQYIKMFKDNNLDAVILNSLIDPHFIGFMESRLDKVKFVCIDADIAGAIRDEGREPEEKEKKDLLEKAEKLFREAASRDNLKVSVESLKNETMPAIILLDEQSRRFREMSKTFGNTINPDLFPVEETLVLNLSNPLIRDIIRLYEDQDKKSDALFAAGYVYDLAVLNHKQLDPERMAKFIEKSNELLRRMTKTEAQSA</sequence>
<proteinExistence type="inferred from homology"/>
<dbReference type="Pfam" id="PF13589">
    <property type="entry name" value="HATPase_c_3"/>
    <property type="match status" value="1"/>
</dbReference>
<dbReference type="InterPro" id="IPR020568">
    <property type="entry name" value="Ribosomal_Su5_D2-typ_SF"/>
</dbReference>
<dbReference type="CDD" id="cd16927">
    <property type="entry name" value="HATPase_Hsp90-like"/>
    <property type="match status" value="1"/>
</dbReference>
<dbReference type="GO" id="GO:0005524">
    <property type="term" value="F:ATP binding"/>
    <property type="evidence" value="ECO:0007669"/>
    <property type="project" value="UniProtKB-KW"/>
</dbReference>
<evidence type="ECO:0000256" key="3">
    <source>
        <dbReference type="ARBA" id="ARBA00022840"/>
    </source>
</evidence>
<dbReference type="Pfam" id="PF00183">
    <property type="entry name" value="HSP90"/>
    <property type="match status" value="1"/>
</dbReference>
<comment type="similarity">
    <text evidence="1">Belongs to the heat shock protein 90 family.</text>
</comment>
<dbReference type="Gene3D" id="3.30.230.80">
    <property type="match status" value="1"/>
</dbReference>
<dbReference type="NCBIfam" id="NF003555">
    <property type="entry name" value="PRK05218.1"/>
    <property type="match status" value="1"/>
</dbReference>
<feature type="binding site" evidence="5">
    <location>
        <begin position="99"/>
        <end position="100"/>
    </location>
    <ligand>
        <name>ATP</name>
        <dbReference type="ChEBI" id="CHEBI:30616"/>
    </ligand>
</feature>
<evidence type="ECO:0000313" key="7">
    <source>
        <dbReference type="Proteomes" id="UP000324781"/>
    </source>
</evidence>
<dbReference type="SUPFAM" id="SSF110942">
    <property type="entry name" value="HSP90 C-terminal domain"/>
    <property type="match status" value="1"/>
</dbReference>
<dbReference type="GO" id="GO:0016887">
    <property type="term" value="F:ATP hydrolysis activity"/>
    <property type="evidence" value="ECO:0007669"/>
    <property type="project" value="InterPro"/>
</dbReference>
<dbReference type="RefSeq" id="WP_149678688.1">
    <property type="nucleotide sequence ID" value="NZ_FQZP01000022.1"/>
</dbReference>
<dbReference type="PIRSF" id="PIRSF002583">
    <property type="entry name" value="Hsp90"/>
    <property type="match status" value="1"/>
</dbReference>
<dbReference type="PANTHER" id="PTHR11528">
    <property type="entry name" value="HEAT SHOCK PROTEIN 90 FAMILY MEMBER"/>
    <property type="match status" value="1"/>
</dbReference>
<dbReference type="FunFam" id="3.30.565.10:FF:000076">
    <property type="entry name" value="Molecular chaperone HtpG"/>
    <property type="match status" value="1"/>
</dbReference>
<dbReference type="AlphaFoldDB" id="A0A1M6G961"/>
<keyword evidence="3 5" id="KW-0067">ATP-binding</keyword>
<feature type="binding site" evidence="5">
    <location>
        <position position="37"/>
    </location>
    <ligand>
        <name>ATP</name>
        <dbReference type="ChEBI" id="CHEBI:30616"/>
    </ligand>
</feature>
<keyword evidence="2 5" id="KW-0547">Nucleotide-binding</keyword>
<dbReference type="PRINTS" id="PR00775">
    <property type="entry name" value="HEATSHOCK90"/>
</dbReference>
<protein>
    <submittedName>
        <fullName evidence="6">Molecular chaperone HtpG</fullName>
    </submittedName>
</protein>
<dbReference type="OrthoDB" id="9802640at2"/>
<keyword evidence="7" id="KW-1185">Reference proteome</keyword>
<feature type="binding site" evidence="5">
    <location>
        <position position="79"/>
    </location>
    <ligand>
        <name>ATP</name>
        <dbReference type="ChEBI" id="CHEBI:30616"/>
    </ligand>
</feature>
<dbReference type="Proteomes" id="UP000324781">
    <property type="component" value="Unassembled WGS sequence"/>
</dbReference>
<reference evidence="6 7" key="1">
    <citation type="submission" date="2016-11" db="EMBL/GenBank/DDBJ databases">
        <authorList>
            <person name="Varghese N."/>
            <person name="Submissions S."/>
        </authorList>
    </citation>
    <scope>NUCLEOTIDE SEQUENCE [LARGE SCALE GENOMIC DNA]</scope>
    <source>
        <strain evidence="6 7">DSM 19027</strain>
    </source>
</reference>
<dbReference type="InterPro" id="IPR036890">
    <property type="entry name" value="HATPase_C_sf"/>
</dbReference>
<evidence type="ECO:0000256" key="5">
    <source>
        <dbReference type="PIRSR" id="PIRSR002583-1"/>
    </source>
</evidence>
<name>A0A1M6G961_9FIRM</name>
<feature type="binding site" evidence="5">
    <location>
        <position position="84"/>
    </location>
    <ligand>
        <name>ATP</name>
        <dbReference type="ChEBI" id="CHEBI:30616"/>
    </ligand>
</feature>
<dbReference type="Gene3D" id="1.20.120.790">
    <property type="entry name" value="Heat shock protein 90, C-terminal domain"/>
    <property type="match status" value="1"/>
</dbReference>
<evidence type="ECO:0000256" key="1">
    <source>
        <dbReference type="ARBA" id="ARBA00008239"/>
    </source>
</evidence>
<dbReference type="Gene3D" id="3.40.50.11260">
    <property type="match status" value="1"/>
</dbReference>
<evidence type="ECO:0000256" key="4">
    <source>
        <dbReference type="ARBA" id="ARBA00023186"/>
    </source>
</evidence>